<feature type="region of interest" description="Disordered" evidence="1">
    <location>
        <begin position="460"/>
        <end position="490"/>
    </location>
</feature>
<dbReference type="EMBL" id="CAXAMN010002447">
    <property type="protein sequence ID" value="CAK8999696.1"/>
    <property type="molecule type" value="Genomic_DNA"/>
</dbReference>
<keyword evidence="2" id="KW-0732">Signal</keyword>
<evidence type="ECO:0000256" key="1">
    <source>
        <dbReference type="SAM" id="MobiDB-lite"/>
    </source>
</evidence>
<evidence type="ECO:0000313" key="3">
    <source>
        <dbReference type="EMBL" id="CAK8999696.1"/>
    </source>
</evidence>
<sequence>MGWGSALLLLVSLAQTMHSGCLFVSTVALTFHKVPAASAQAELHKSSALSLVDVNVTRMFGDSSISSIVQEVYPRFDAPPGLMRRGGAADAARLCKMAVIAALVGSLAAVFLRRKLVQKHLHKGAKANVDKEQGGIPSSYPWVLLPSFADVRAAGPTFSSVGTGLQKALLAKGMHQKCRGVTLFGGGHEDAQRNRTVIARSRTAGPKWPLAAQLHRLGFQELALLTLRRASELRKLLNVSQHQPTAEMATGAWLLRHTLAAEDAEGVTQFEGASSLLALWESMPKSTRSSYVAQACLRHPLILQRGHVKVQAFVLALDSGRWFLHRETVVAILDPRQQSLRGCMRTCHTEVWQHIQRSMMLVARHKSLGQKWLQPTQCKPAASPHSPVDAGVLHYQLFVVDFVIDSDKRPWLSDMFPMSEDTTDEGNVADVVRKEVMEDACNLLLSPLLGQLPSYKRKADTIDSSQDTGQGMQTSGFVQIYEPTSGDKAV</sequence>
<feature type="chain" id="PRO_5045354049" evidence="2">
    <location>
        <begin position="20"/>
        <end position="490"/>
    </location>
</feature>
<feature type="signal peptide" evidence="2">
    <location>
        <begin position="1"/>
        <end position="19"/>
    </location>
</feature>
<proteinExistence type="predicted"/>
<comment type="caution">
    <text evidence="3">The sequence shown here is derived from an EMBL/GenBank/DDBJ whole genome shotgun (WGS) entry which is preliminary data.</text>
</comment>
<reference evidence="3 4" key="1">
    <citation type="submission" date="2024-02" db="EMBL/GenBank/DDBJ databases">
        <authorList>
            <person name="Chen Y."/>
            <person name="Shah S."/>
            <person name="Dougan E. K."/>
            <person name="Thang M."/>
            <person name="Chan C."/>
        </authorList>
    </citation>
    <scope>NUCLEOTIDE SEQUENCE [LARGE SCALE GENOMIC DNA]</scope>
</reference>
<feature type="compositionally biased region" description="Polar residues" evidence="1">
    <location>
        <begin position="462"/>
        <end position="477"/>
    </location>
</feature>
<name>A0ABP0ICR8_9DINO</name>
<evidence type="ECO:0000256" key="2">
    <source>
        <dbReference type="SAM" id="SignalP"/>
    </source>
</evidence>
<organism evidence="3 4">
    <name type="scientific">Durusdinium trenchii</name>
    <dbReference type="NCBI Taxonomy" id="1381693"/>
    <lineage>
        <taxon>Eukaryota</taxon>
        <taxon>Sar</taxon>
        <taxon>Alveolata</taxon>
        <taxon>Dinophyceae</taxon>
        <taxon>Suessiales</taxon>
        <taxon>Symbiodiniaceae</taxon>
        <taxon>Durusdinium</taxon>
    </lineage>
</organism>
<keyword evidence="4" id="KW-1185">Reference proteome</keyword>
<gene>
    <name evidence="3" type="ORF">CCMP2556_LOCUS5760</name>
</gene>
<protein>
    <submittedName>
        <fullName evidence="3">Uncharacterized protein</fullName>
    </submittedName>
</protein>
<dbReference type="Proteomes" id="UP001642484">
    <property type="component" value="Unassembled WGS sequence"/>
</dbReference>
<evidence type="ECO:0000313" key="4">
    <source>
        <dbReference type="Proteomes" id="UP001642484"/>
    </source>
</evidence>
<accession>A0ABP0ICR8</accession>